<gene>
    <name evidence="7" type="ORF">Aau02nite_79890</name>
</gene>
<evidence type="ECO:0000256" key="1">
    <source>
        <dbReference type="ARBA" id="ARBA00004141"/>
    </source>
</evidence>
<feature type="transmembrane region" description="Helical" evidence="5">
    <location>
        <begin position="260"/>
        <end position="280"/>
    </location>
</feature>
<protein>
    <recommendedName>
        <fullName evidence="6">O-antigen ligase-related domain-containing protein</fullName>
    </recommendedName>
</protein>
<feature type="domain" description="O-antigen ligase-related" evidence="6">
    <location>
        <begin position="225"/>
        <end position="327"/>
    </location>
</feature>
<evidence type="ECO:0000256" key="3">
    <source>
        <dbReference type="ARBA" id="ARBA00022989"/>
    </source>
</evidence>
<feature type="transmembrane region" description="Helical" evidence="5">
    <location>
        <begin position="186"/>
        <end position="205"/>
    </location>
</feature>
<keyword evidence="2 5" id="KW-0812">Transmembrane</keyword>
<sequence length="427" mass="46178">MSRADRGAALPLWPLYAMFGAMPLWWVLGGLQLFWPLFGLLLAVVLVARGRISLPAGSALWLVLLALVLVSVTRLDRASGLFMFSLRLGFLATAFVVYLYVYNAGRDGAPWQRLFEPLCLFWLGMVALGWIGVFKPTFALTTPVEMLLPDTMTGNRGIRALVHSHATEYNPSGRNPYYRTAAPYPYTNNWGTGFAVLVPCVVAYLSSVRTGALRVAVLISLPFALVPAFLTLNRGMFIGLGAGLLYLGLRALLRGDVRLIASIGAVGALAWVATLVIPVGDLIANRVENTDSTRDRADLYVQTVQAVRQSPLLGYGGPRLADTTHAAEPLGTQGQVWLLMYGHGIPALLVFIAFFLMMVWRTAAAVSPPGRWLSVIPVIALVMTPFYGFTDINLSVMFFGIGLALAAIDGPVNREPALKSPVPATSA</sequence>
<feature type="transmembrane region" description="Helical" evidence="5">
    <location>
        <begin position="338"/>
        <end position="360"/>
    </location>
</feature>
<dbReference type="AlphaFoldDB" id="A0A919VWD4"/>
<keyword evidence="3 5" id="KW-1133">Transmembrane helix</keyword>
<organism evidence="7 8">
    <name type="scientific">Actinoplanes auranticolor</name>
    <dbReference type="NCBI Taxonomy" id="47988"/>
    <lineage>
        <taxon>Bacteria</taxon>
        <taxon>Bacillati</taxon>
        <taxon>Actinomycetota</taxon>
        <taxon>Actinomycetes</taxon>
        <taxon>Micromonosporales</taxon>
        <taxon>Micromonosporaceae</taxon>
        <taxon>Actinoplanes</taxon>
    </lineage>
</organism>
<evidence type="ECO:0000256" key="4">
    <source>
        <dbReference type="ARBA" id="ARBA00023136"/>
    </source>
</evidence>
<dbReference type="RefSeq" id="WP_246595799.1">
    <property type="nucleotide sequence ID" value="NZ_BAABEA010000016.1"/>
</dbReference>
<evidence type="ECO:0000256" key="2">
    <source>
        <dbReference type="ARBA" id="ARBA00022692"/>
    </source>
</evidence>
<evidence type="ECO:0000259" key="6">
    <source>
        <dbReference type="Pfam" id="PF04932"/>
    </source>
</evidence>
<comment type="caution">
    <text evidence="7">The sequence shown here is derived from an EMBL/GenBank/DDBJ whole genome shotgun (WGS) entry which is preliminary data.</text>
</comment>
<comment type="subcellular location">
    <subcellularLocation>
        <location evidence="1">Membrane</location>
        <topology evidence="1">Multi-pass membrane protein</topology>
    </subcellularLocation>
</comment>
<accession>A0A919VWD4</accession>
<evidence type="ECO:0000313" key="8">
    <source>
        <dbReference type="Proteomes" id="UP000681340"/>
    </source>
</evidence>
<feature type="transmembrane region" description="Helical" evidence="5">
    <location>
        <begin position="114"/>
        <end position="133"/>
    </location>
</feature>
<feature type="transmembrane region" description="Helical" evidence="5">
    <location>
        <begin position="372"/>
        <end position="389"/>
    </location>
</feature>
<dbReference type="Proteomes" id="UP000681340">
    <property type="component" value="Unassembled WGS sequence"/>
</dbReference>
<feature type="transmembrane region" description="Helical" evidence="5">
    <location>
        <begin position="212"/>
        <end position="230"/>
    </location>
</feature>
<reference evidence="7" key="1">
    <citation type="submission" date="2021-03" db="EMBL/GenBank/DDBJ databases">
        <title>Whole genome shotgun sequence of Actinoplanes auranticolor NBRC 12245.</title>
        <authorList>
            <person name="Komaki H."/>
            <person name="Tamura T."/>
        </authorList>
    </citation>
    <scope>NUCLEOTIDE SEQUENCE</scope>
    <source>
        <strain evidence="7">NBRC 12245</strain>
    </source>
</reference>
<keyword evidence="8" id="KW-1185">Reference proteome</keyword>
<dbReference type="Pfam" id="PF04932">
    <property type="entry name" value="Wzy_C"/>
    <property type="match status" value="1"/>
</dbReference>
<feature type="transmembrane region" description="Helical" evidence="5">
    <location>
        <begin position="59"/>
        <end position="75"/>
    </location>
</feature>
<keyword evidence="4 5" id="KW-0472">Membrane</keyword>
<feature type="transmembrane region" description="Helical" evidence="5">
    <location>
        <begin position="81"/>
        <end position="102"/>
    </location>
</feature>
<dbReference type="InterPro" id="IPR007016">
    <property type="entry name" value="O-antigen_ligase-rel_domated"/>
</dbReference>
<name>A0A919VWD4_9ACTN</name>
<evidence type="ECO:0000256" key="5">
    <source>
        <dbReference type="SAM" id="Phobius"/>
    </source>
</evidence>
<feature type="transmembrane region" description="Helical" evidence="5">
    <location>
        <begin position="33"/>
        <end position="52"/>
    </location>
</feature>
<proteinExistence type="predicted"/>
<feature type="transmembrane region" description="Helical" evidence="5">
    <location>
        <begin position="236"/>
        <end position="253"/>
    </location>
</feature>
<dbReference type="EMBL" id="BOQL01000072">
    <property type="protein sequence ID" value="GIM78237.1"/>
    <property type="molecule type" value="Genomic_DNA"/>
</dbReference>
<evidence type="ECO:0000313" key="7">
    <source>
        <dbReference type="EMBL" id="GIM78237.1"/>
    </source>
</evidence>
<dbReference type="GO" id="GO:0016020">
    <property type="term" value="C:membrane"/>
    <property type="evidence" value="ECO:0007669"/>
    <property type="project" value="UniProtKB-SubCell"/>
</dbReference>